<dbReference type="AlphaFoldDB" id="A0A1G9MTZ5"/>
<dbReference type="OrthoDB" id="766118at2"/>
<protein>
    <recommendedName>
        <fullName evidence="4">DUF2975 domain-containing protein</fullName>
    </recommendedName>
</protein>
<feature type="transmembrane region" description="Helical" evidence="1">
    <location>
        <begin position="100"/>
        <end position="128"/>
    </location>
</feature>
<keyword evidence="1" id="KW-1133">Transmembrane helix</keyword>
<gene>
    <name evidence="2" type="ORF">SAMN05421820_102122</name>
</gene>
<dbReference type="RefSeq" id="WP_074605041.1">
    <property type="nucleotide sequence ID" value="NZ_FNGY01000002.1"/>
</dbReference>
<evidence type="ECO:0000256" key="1">
    <source>
        <dbReference type="SAM" id="Phobius"/>
    </source>
</evidence>
<accession>A0A1G9MTZ5</accession>
<organism evidence="2 3">
    <name type="scientific">Pedobacter steynii</name>
    <dbReference type="NCBI Taxonomy" id="430522"/>
    <lineage>
        <taxon>Bacteria</taxon>
        <taxon>Pseudomonadati</taxon>
        <taxon>Bacteroidota</taxon>
        <taxon>Sphingobacteriia</taxon>
        <taxon>Sphingobacteriales</taxon>
        <taxon>Sphingobacteriaceae</taxon>
        <taxon>Pedobacter</taxon>
    </lineage>
</organism>
<dbReference type="Pfam" id="PF11188">
    <property type="entry name" value="DUF2975"/>
    <property type="match status" value="1"/>
</dbReference>
<dbReference type="Proteomes" id="UP000183200">
    <property type="component" value="Unassembled WGS sequence"/>
</dbReference>
<reference evidence="3" key="1">
    <citation type="submission" date="2016-10" db="EMBL/GenBank/DDBJ databases">
        <authorList>
            <person name="Varghese N."/>
            <person name="Submissions S."/>
        </authorList>
    </citation>
    <scope>NUCLEOTIDE SEQUENCE [LARGE SCALE GENOMIC DNA]</scope>
    <source>
        <strain evidence="3">DSM 19110</strain>
    </source>
</reference>
<feature type="transmembrane region" description="Helical" evidence="1">
    <location>
        <begin position="12"/>
        <end position="30"/>
    </location>
</feature>
<name>A0A1G9MTZ5_9SPHI</name>
<feature type="transmembrane region" description="Helical" evidence="1">
    <location>
        <begin position="189"/>
        <end position="205"/>
    </location>
</feature>
<keyword evidence="3" id="KW-1185">Reference proteome</keyword>
<dbReference type="EMBL" id="FNGY01000002">
    <property type="protein sequence ID" value="SDL77710.1"/>
    <property type="molecule type" value="Genomic_DNA"/>
</dbReference>
<evidence type="ECO:0000313" key="2">
    <source>
        <dbReference type="EMBL" id="SDL77710.1"/>
    </source>
</evidence>
<proteinExistence type="predicted"/>
<keyword evidence="1" id="KW-0812">Transmembrane</keyword>
<evidence type="ECO:0008006" key="4">
    <source>
        <dbReference type="Google" id="ProtNLM"/>
    </source>
</evidence>
<evidence type="ECO:0000313" key="3">
    <source>
        <dbReference type="Proteomes" id="UP000183200"/>
    </source>
</evidence>
<feature type="transmembrane region" description="Helical" evidence="1">
    <location>
        <begin position="148"/>
        <end position="169"/>
    </location>
</feature>
<dbReference type="InterPro" id="IPR021354">
    <property type="entry name" value="DUF2975"/>
</dbReference>
<sequence>MKKDLKSIRLIRFLLIAISSVVFLIGIYQHRSAFMKGWNETPAIDGPHSGFHAAIFKNVISKEGDSLQISGQGSYRFKLEKEYLVTGDVFSKEQGSSQVFLYKVCAFVLMTTILILTVLILLNLFRFLGDSSRGEIFTLVNIDRIKAIGLYCVSMSLLLLVVDLINFLIQLEFFRFTEYQVNYAFDLDYTLFAVGMVTMVIMYVFKKGHQLKEEQELTV</sequence>
<keyword evidence="1" id="KW-0472">Membrane</keyword>